<name>A0A1Z5JM62_FISSO</name>
<organism evidence="2 3">
    <name type="scientific">Fistulifera solaris</name>
    <name type="common">Oleaginous diatom</name>
    <dbReference type="NCBI Taxonomy" id="1519565"/>
    <lineage>
        <taxon>Eukaryota</taxon>
        <taxon>Sar</taxon>
        <taxon>Stramenopiles</taxon>
        <taxon>Ochrophyta</taxon>
        <taxon>Bacillariophyta</taxon>
        <taxon>Bacillariophyceae</taxon>
        <taxon>Bacillariophycidae</taxon>
        <taxon>Naviculales</taxon>
        <taxon>Naviculaceae</taxon>
        <taxon>Fistulifera</taxon>
    </lineage>
</organism>
<evidence type="ECO:0000313" key="3">
    <source>
        <dbReference type="Proteomes" id="UP000198406"/>
    </source>
</evidence>
<protein>
    <submittedName>
        <fullName evidence="2">Uncharacterized protein</fullName>
    </submittedName>
</protein>
<dbReference type="OrthoDB" id="6050183at2759"/>
<keyword evidence="3" id="KW-1185">Reference proteome</keyword>
<dbReference type="EMBL" id="BDSP01000087">
    <property type="protein sequence ID" value="GAX15097.1"/>
    <property type="molecule type" value="Genomic_DNA"/>
</dbReference>
<comment type="caution">
    <text evidence="2">The sequence shown here is derived from an EMBL/GenBank/DDBJ whole genome shotgun (WGS) entry which is preliminary data.</text>
</comment>
<accession>A0A1Z5JM62</accession>
<feature type="region of interest" description="Disordered" evidence="1">
    <location>
        <begin position="52"/>
        <end position="72"/>
    </location>
</feature>
<dbReference type="InParanoid" id="A0A1Z5JM62"/>
<feature type="region of interest" description="Disordered" evidence="1">
    <location>
        <begin position="1"/>
        <end position="22"/>
    </location>
</feature>
<reference evidence="2 3" key="1">
    <citation type="journal article" date="2015" name="Plant Cell">
        <title>Oil accumulation by the oleaginous diatom Fistulifera solaris as revealed by the genome and transcriptome.</title>
        <authorList>
            <person name="Tanaka T."/>
            <person name="Maeda Y."/>
            <person name="Veluchamy A."/>
            <person name="Tanaka M."/>
            <person name="Abida H."/>
            <person name="Marechal E."/>
            <person name="Bowler C."/>
            <person name="Muto M."/>
            <person name="Sunaga Y."/>
            <person name="Tanaka M."/>
            <person name="Yoshino T."/>
            <person name="Taniguchi T."/>
            <person name="Fukuda Y."/>
            <person name="Nemoto M."/>
            <person name="Matsumoto M."/>
            <person name="Wong P.S."/>
            <person name="Aburatani S."/>
            <person name="Fujibuchi W."/>
        </authorList>
    </citation>
    <scope>NUCLEOTIDE SEQUENCE [LARGE SCALE GENOMIC DNA]</scope>
    <source>
        <strain evidence="2 3">JPCC DA0580</strain>
    </source>
</reference>
<gene>
    <name evidence="2" type="ORF">FisN_12Lh206</name>
</gene>
<evidence type="ECO:0000256" key="1">
    <source>
        <dbReference type="SAM" id="MobiDB-lite"/>
    </source>
</evidence>
<dbReference type="AlphaFoldDB" id="A0A1Z5JM62"/>
<dbReference type="Proteomes" id="UP000198406">
    <property type="component" value="Unassembled WGS sequence"/>
</dbReference>
<evidence type="ECO:0000313" key="2">
    <source>
        <dbReference type="EMBL" id="GAX15097.1"/>
    </source>
</evidence>
<sequence>MDELATLEVSAEGETTTTPDVEVPADGEFRILMQSLEDDNKSQDGEWVQLAEELPESAPTSSNPVDDEGESLYGQPLSVKEAAEKMPPGGGGLIYTATLIPDDFFKDQKLAKLVGKGILNSERTAIKPRRPSLAVRSSNFFQSLTKVGPRYIFSGILNGWPGLTCLEVLELEKKGKIVGVWHKVWNAKEDGAKGLPLKNPEGKTVHRVVLRCAPWSSQGWSKDSPGFAFWYEAQKRERPEMSYGTNMLRTVEDSICTHIHMVSHRYAVKRENPRDLLTYHSVCLLEWDHGKYTTVAETAYLNGIGGFKGKSNFYADKDQPRTKLYDTMPAEMILPWRTNLAEIRCYDVEAKNLDEFWSYLKKYEGNHQRRT</sequence>
<proteinExistence type="predicted"/>